<dbReference type="KEGG" id="ani:ANIA_09402"/>
<dbReference type="FunCoup" id="Q5AQM8">
    <property type="interactions" value="13"/>
</dbReference>
<dbReference type="Proteomes" id="UP000000560">
    <property type="component" value="Chromosome VIII"/>
</dbReference>
<evidence type="ECO:0000256" key="1">
    <source>
        <dbReference type="SAM" id="SignalP"/>
    </source>
</evidence>
<reference evidence="5" key="2">
    <citation type="journal article" date="2009" name="Fungal Genet. Biol.">
        <title>The 2008 update of the Aspergillus nidulans genome annotation: a community effort.</title>
        <authorList>
            <person name="Wortman J.R."/>
            <person name="Gilsenan J.M."/>
            <person name="Joardar V."/>
            <person name="Deegan J."/>
            <person name="Clutterbuck J."/>
            <person name="Andersen M.R."/>
            <person name="Archer D."/>
            <person name="Bencina M."/>
            <person name="Braus G."/>
            <person name="Coutinho P."/>
            <person name="von Dohren H."/>
            <person name="Doonan J."/>
            <person name="Driessen A.J."/>
            <person name="Durek P."/>
            <person name="Espeso E."/>
            <person name="Fekete E."/>
            <person name="Flipphi M."/>
            <person name="Estrada C.G."/>
            <person name="Geysens S."/>
            <person name="Goldman G."/>
            <person name="de Groot P.W."/>
            <person name="Hansen K."/>
            <person name="Harris S.D."/>
            <person name="Heinekamp T."/>
            <person name="Helmstaedt K."/>
            <person name="Henrissat B."/>
            <person name="Hofmann G."/>
            <person name="Homan T."/>
            <person name="Horio T."/>
            <person name="Horiuchi H."/>
            <person name="James S."/>
            <person name="Jones M."/>
            <person name="Karaffa L."/>
            <person name="Karanyi Z."/>
            <person name="Kato M."/>
            <person name="Keller N."/>
            <person name="Kelly D.E."/>
            <person name="Kiel J.A."/>
            <person name="Kim J.M."/>
            <person name="van der Klei I.J."/>
            <person name="Klis F.M."/>
            <person name="Kovalchuk A."/>
            <person name="Krasevec N."/>
            <person name="Kubicek C.P."/>
            <person name="Liu B."/>
            <person name="Maccabe A."/>
            <person name="Meyer V."/>
            <person name="Mirabito P."/>
            <person name="Miskei M."/>
            <person name="Mos M."/>
            <person name="Mullins J."/>
            <person name="Nelson D.R."/>
            <person name="Nielsen J."/>
            <person name="Oakley B.R."/>
            <person name="Osmani S.A."/>
            <person name="Pakula T."/>
            <person name="Paszewski A."/>
            <person name="Paulsen I."/>
            <person name="Pilsyk S."/>
            <person name="Pocsi I."/>
            <person name="Punt P.J."/>
            <person name="Ram A.F."/>
            <person name="Ren Q."/>
            <person name="Robellet X."/>
            <person name="Robson G."/>
            <person name="Seiboth B."/>
            <person name="van Solingen P."/>
            <person name="Specht T."/>
            <person name="Sun J."/>
            <person name="Taheri-Talesh N."/>
            <person name="Takeshita N."/>
            <person name="Ussery D."/>
            <person name="vanKuyk P.A."/>
            <person name="Visser H."/>
            <person name="van de Vondervoort P.J."/>
            <person name="de Vries R.P."/>
            <person name="Walton J."/>
            <person name="Xiang X."/>
            <person name="Xiong Y."/>
            <person name="Zeng A.P."/>
            <person name="Brandt B.W."/>
            <person name="Cornell M.J."/>
            <person name="van den Hondel C.A."/>
            <person name="Visser J."/>
            <person name="Oliver S.G."/>
            <person name="Turner G."/>
        </authorList>
    </citation>
    <scope>GENOME REANNOTATION</scope>
    <source>
        <strain evidence="5">FGSC A4 / ATCC 38163 / CBS 112.46 / NRRL 194 / M139</strain>
    </source>
</reference>
<name>Q5AQM8_EMENI</name>
<accession>Q5AQM8</accession>
<protein>
    <submittedName>
        <fullName evidence="4">Ser/Thr protein phosphatase family (AFU_orthologue AFUA_3G04160)</fullName>
    </submittedName>
</protein>
<evidence type="ECO:0000259" key="3">
    <source>
        <dbReference type="Pfam" id="PF21953"/>
    </source>
</evidence>
<dbReference type="HOGENOM" id="CLU_019028_0_0_1"/>
<evidence type="ECO:0000313" key="4">
    <source>
        <dbReference type="EMBL" id="CBF87544.1"/>
    </source>
</evidence>
<dbReference type="PIRSF" id="PIRSF017316">
    <property type="entry name" value="Pesterase_C1039"/>
    <property type="match status" value="1"/>
</dbReference>
<dbReference type="InterPro" id="IPR014485">
    <property type="entry name" value="Pesterase_C1039"/>
</dbReference>
<dbReference type="Pfam" id="PF21953">
    <property type="entry name" value="NadN_nucleosid_C"/>
    <property type="match status" value="1"/>
</dbReference>
<keyword evidence="1" id="KW-0732">Signal</keyword>
<feature type="chain" id="PRO_5010172052" evidence="1">
    <location>
        <begin position="20"/>
        <end position="580"/>
    </location>
</feature>
<dbReference type="OMA" id="PISFYRV"/>
<feature type="domain" description="Putative 5'-nucleotidase C-terminal" evidence="3">
    <location>
        <begin position="328"/>
        <end position="538"/>
    </location>
</feature>
<accession>C8VRK5</accession>
<dbReference type="InParanoid" id="Q5AQM8"/>
<dbReference type="GO" id="GO:0005576">
    <property type="term" value="C:extracellular region"/>
    <property type="evidence" value="ECO:0007669"/>
    <property type="project" value="EnsemblFungi"/>
</dbReference>
<dbReference type="Pfam" id="PF00149">
    <property type="entry name" value="Metallophos"/>
    <property type="match status" value="1"/>
</dbReference>
<dbReference type="OrthoDB" id="7722975at2759"/>
<dbReference type="Gene3D" id="3.90.780.10">
    <property type="entry name" value="5'-Nucleotidase, C-terminal domain"/>
    <property type="match status" value="2"/>
</dbReference>
<dbReference type="PANTHER" id="PTHR11575:SF43">
    <property type="entry name" value="SER_THR PROTEIN PHOSPHATASE FAMILY (AFU_ORTHOLOGUE AFUA_3G04160)"/>
    <property type="match status" value="1"/>
</dbReference>
<dbReference type="RefSeq" id="XP_682671.1">
    <property type="nucleotide sequence ID" value="XM_677579.1"/>
</dbReference>
<evidence type="ECO:0000259" key="2">
    <source>
        <dbReference type="Pfam" id="PF00149"/>
    </source>
</evidence>
<dbReference type="SUPFAM" id="SSF55816">
    <property type="entry name" value="5'-nucleotidase (syn. UDP-sugar hydrolase), C-terminal domain"/>
    <property type="match status" value="1"/>
</dbReference>
<feature type="domain" description="Calcineurin-like phosphoesterase" evidence="2">
    <location>
        <begin position="41"/>
        <end position="239"/>
    </location>
</feature>
<proteinExistence type="predicted"/>
<dbReference type="AlphaFoldDB" id="Q5AQM8"/>
<dbReference type="GO" id="GO:0005829">
    <property type="term" value="C:cytosol"/>
    <property type="evidence" value="ECO:0000318"/>
    <property type="project" value="GO_Central"/>
</dbReference>
<dbReference type="eggNOG" id="KOG4419">
    <property type="taxonomic scope" value="Eukaryota"/>
</dbReference>
<sequence length="580" mass="64859">MASYLNPLVILSLVSAVQAVQPSAPDFVAAPLRELKWGQINFLHTTDTHGWLAGHLSEYEYQSLLGDRVEGNGLYDSSDPKGIYTSEIIRQQQIDVLSPGNHELYKKSTSEAEYRITVPNFRGHYLSSNVDIYDPETGELVELGPRFRKFTTKNQGIRITAFGFLFDFTRNYNNTVVHPVEEVVKEPWFKHAIQDQAVDLFLVIGHVPVRSKEYDAVFNEIRASHPDTPIQFFGGHLHIRDCHQFDSKAVGLASGRFMETIGFASISGLSTERNKLEPSMVDPIFERSHTGLNESTFPTEHGRNVSRLIQQSRSALKLDEIYGCVPETLWMSRSPHTASNNIYAWLQREVLPSMLDDTSRKGKPAFVIFNTGAIRFDLFKGQFNRDSVYIISPFTSGFRYLKDIAYAEAEQVLNVLNQQPQIFTGAEGTTGLLLRALAPPEQAARDYGIDLARLHRAESILNIPTSQHPMSVGHDSEHEIIPGYTTTDDLGADGDDTVHSMIEFYQIPNCIGALTLDGGSAPPETVDLVYIDFIQPYVSFAADQVGLGVNVSQDSEVYMPSTSFTDLLVQWVKTHWGCSV</sequence>
<dbReference type="SUPFAM" id="SSF56300">
    <property type="entry name" value="Metallo-dependent phosphatases"/>
    <property type="match status" value="1"/>
</dbReference>
<dbReference type="InterPro" id="IPR006179">
    <property type="entry name" value="5_nucleotidase/apyrase"/>
</dbReference>
<feature type="signal peptide" evidence="1">
    <location>
        <begin position="1"/>
        <end position="19"/>
    </location>
</feature>
<dbReference type="InterPro" id="IPR036907">
    <property type="entry name" value="5'-Nucleotdase_C_sf"/>
</dbReference>
<dbReference type="EMBL" id="BN001308">
    <property type="protein sequence ID" value="CBF87544.1"/>
    <property type="molecule type" value="Genomic_DNA"/>
</dbReference>
<dbReference type="STRING" id="227321.Q5AQM8"/>
<evidence type="ECO:0000313" key="5">
    <source>
        <dbReference type="Proteomes" id="UP000000560"/>
    </source>
</evidence>
<dbReference type="GO" id="GO:0019677">
    <property type="term" value="P:NAD+ catabolic process"/>
    <property type="evidence" value="ECO:0007669"/>
    <property type="project" value="EnsemblFungi"/>
</dbReference>
<dbReference type="GeneID" id="2867909"/>
<dbReference type="InterPro" id="IPR029052">
    <property type="entry name" value="Metallo-depent_PP-like"/>
</dbReference>
<keyword evidence="5" id="KW-1185">Reference proteome</keyword>
<gene>
    <name evidence="4" type="ORF">ANIA_09402</name>
</gene>
<dbReference type="PANTHER" id="PTHR11575">
    <property type="entry name" value="5'-NUCLEOTIDASE-RELATED"/>
    <property type="match status" value="1"/>
</dbReference>
<dbReference type="Gene3D" id="3.60.21.10">
    <property type="match status" value="1"/>
</dbReference>
<dbReference type="FunFam" id="3.90.780.10:FF:000008">
    <property type="entry name" value="Ser/Thr protein phosphatase family"/>
    <property type="match status" value="1"/>
</dbReference>
<dbReference type="FunFam" id="3.90.780.10:FF:000009">
    <property type="entry name" value="Ser/Thr protein phosphatase family"/>
    <property type="match status" value="1"/>
</dbReference>
<dbReference type="InterPro" id="IPR053828">
    <property type="entry name" value="Nucleosidase_C"/>
</dbReference>
<reference evidence="5" key="1">
    <citation type="journal article" date="2005" name="Nature">
        <title>Sequencing of Aspergillus nidulans and comparative analysis with A. fumigatus and A. oryzae.</title>
        <authorList>
            <person name="Galagan J.E."/>
            <person name="Calvo S.E."/>
            <person name="Cuomo C."/>
            <person name="Ma L.J."/>
            <person name="Wortman J.R."/>
            <person name="Batzoglou S."/>
            <person name="Lee S.I."/>
            <person name="Basturkmen M."/>
            <person name="Spevak C.C."/>
            <person name="Clutterbuck J."/>
            <person name="Kapitonov V."/>
            <person name="Jurka J."/>
            <person name="Scazzocchio C."/>
            <person name="Farman M."/>
            <person name="Butler J."/>
            <person name="Purcell S."/>
            <person name="Harris S."/>
            <person name="Braus G.H."/>
            <person name="Draht O."/>
            <person name="Busch S."/>
            <person name="D'Enfert C."/>
            <person name="Bouchier C."/>
            <person name="Goldman G.H."/>
            <person name="Bell-Pedersen D."/>
            <person name="Griffiths-Jones S."/>
            <person name="Doonan J.H."/>
            <person name="Yu J."/>
            <person name="Vienken K."/>
            <person name="Pain A."/>
            <person name="Freitag M."/>
            <person name="Selker E.U."/>
            <person name="Archer D.B."/>
            <person name="Penalva M.A."/>
            <person name="Oakley B.R."/>
            <person name="Momany M."/>
            <person name="Tanaka T."/>
            <person name="Kumagai T."/>
            <person name="Asai K."/>
            <person name="Machida M."/>
            <person name="Nierman W.C."/>
            <person name="Denning D.W."/>
            <person name="Caddick M."/>
            <person name="Hynes M."/>
            <person name="Paoletti M."/>
            <person name="Fischer R."/>
            <person name="Miller B."/>
            <person name="Dyer P."/>
            <person name="Sachs M.S."/>
            <person name="Osmani S.A."/>
            <person name="Birren B.W."/>
        </authorList>
    </citation>
    <scope>NUCLEOTIDE SEQUENCE [LARGE SCALE GENOMIC DNA]</scope>
    <source>
        <strain evidence="5">FGSC A4 / ATCC 38163 / CBS 112.46 / NRRL 194 / M139</strain>
    </source>
</reference>
<dbReference type="GO" id="GO:0016787">
    <property type="term" value="F:hydrolase activity"/>
    <property type="evidence" value="ECO:0007669"/>
    <property type="project" value="InterPro"/>
</dbReference>
<dbReference type="InterPro" id="IPR004843">
    <property type="entry name" value="Calcineurin-like_PHP"/>
</dbReference>
<organism evidence="4 5">
    <name type="scientific">Emericella nidulans (strain FGSC A4 / ATCC 38163 / CBS 112.46 / NRRL 194 / M139)</name>
    <name type="common">Aspergillus nidulans</name>
    <dbReference type="NCBI Taxonomy" id="227321"/>
    <lineage>
        <taxon>Eukaryota</taxon>
        <taxon>Fungi</taxon>
        <taxon>Dikarya</taxon>
        <taxon>Ascomycota</taxon>
        <taxon>Pezizomycotina</taxon>
        <taxon>Eurotiomycetes</taxon>
        <taxon>Eurotiomycetidae</taxon>
        <taxon>Eurotiales</taxon>
        <taxon>Aspergillaceae</taxon>
        <taxon>Aspergillus</taxon>
        <taxon>Aspergillus subgen. Nidulantes</taxon>
    </lineage>
</organism>